<protein>
    <submittedName>
        <fullName evidence="2">Uncharacterized protein</fullName>
    </submittedName>
</protein>
<gene>
    <name evidence="2" type="ORF">XE07_0588</name>
</gene>
<dbReference type="EMBL" id="LGHB01000004">
    <property type="protein sequence ID" value="KUK97203.1"/>
    <property type="molecule type" value="Genomic_DNA"/>
</dbReference>
<dbReference type="Proteomes" id="UP000053961">
    <property type="component" value="Unassembled WGS sequence"/>
</dbReference>
<keyword evidence="1" id="KW-0812">Transmembrane</keyword>
<evidence type="ECO:0000313" key="3">
    <source>
        <dbReference type="Proteomes" id="UP000053961"/>
    </source>
</evidence>
<proteinExistence type="predicted"/>
<reference evidence="3" key="1">
    <citation type="journal article" date="2015" name="MBio">
        <title>Genome-Resolved Metagenomic Analysis Reveals Roles for Candidate Phyla and Other Microbial Community Members in Biogeochemical Transformations in Oil Reservoirs.</title>
        <authorList>
            <person name="Hu P."/>
            <person name="Tom L."/>
            <person name="Singh A."/>
            <person name="Thomas B.C."/>
            <person name="Baker B.J."/>
            <person name="Piceno Y.M."/>
            <person name="Andersen G.L."/>
            <person name="Banfield J.F."/>
        </authorList>
    </citation>
    <scope>NUCLEOTIDE SEQUENCE [LARGE SCALE GENOMIC DNA]</scope>
</reference>
<name>A0A101ILB6_9EURY</name>
<keyword evidence="1" id="KW-0472">Membrane</keyword>
<comment type="caution">
    <text evidence="2">The sequence shown here is derived from an EMBL/GenBank/DDBJ whole genome shotgun (WGS) entry which is preliminary data.</text>
</comment>
<accession>A0A101ILB6</accession>
<evidence type="ECO:0000256" key="1">
    <source>
        <dbReference type="SAM" id="Phobius"/>
    </source>
</evidence>
<evidence type="ECO:0000313" key="2">
    <source>
        <dbReference type="EMBL" id="KUK97203.1"/>
    </source>
</evidence>
<dbReference type="AlphaFoldDB" id="A0A101ILB6"/>
<organism evidence="2 3">
    <name type="scientific">Methanothrix harundinacea</name>
    <dbReference type="NCBI Taxonomy" id="301375"/>
    <lineage>
        <taxon>Archaea</taxon>
        <taxon>Methanobacteriati</taxon>
        <taxon>Methanobacteriota</taxon>
        <taxon>Stenosarchaea group</taxon>
        <taxon>Methanomicrobia</taxon>
        <taxon>Methanotrichales</taxon>
        <taxon>Methanotrichaceae</taxon>
        <taxon>Methanothrix</taxon>
    </lineage>
</organism>
<feature type="transmembrane region" description="Helical" evidence="1">
    <location>
        <begin position="20"/>
        <end position="42"/>
    </location>
</feature>
<sequence length="67" mass="7221">MRSSTKLPSLSILSISRKSLRFFSCSTSSLAGGFANVSFGLLRSDRPSQNSRVTGVRLSATSRIQVL</sequence>
<keyword evidence="1" id="KW-1133">Transmembrane helix</keyword>